<dbReference type="PROSITE" id="PS00974">
    <property type="entry name" value="MANNITOL_DHGENASE"/>
    <property type="match status" value="1"/>
</dbReference>
<evidence type="ECO:0000313" key="5">
    <source>
        <dbReference type="EMBL" id="GAA0483684.1"/>
    </source>
</evidence>
<keyword evidence="1" id="KW-0560">Oxidoreductase</keyword>
<dbReference type="Pfam" id="PF01232">
    <property type="entry name" value="Mannitol_dh"/>
    <property type="match status" value="1"/>
</dbReference>
<accession>A0ABN1ATS8</accession>
<dbReference type="InterPro" id="IPR000669">
    <property type="entry name" value="Mannitol_DH"/>
</dbReference>
<proteinExistence type="predicted"/>
<dbReference type="InterPro" id="IPR050988">
    <property type="entry name" value="Mannitol_DH/Oxidoreductase"/>
</dbReference>
<dbReference type="PANTHER" id="PTHR43362:SF1">
    <property type="entry name" value="MANNITOL DEHYDROGENASE 2-RELATED"/>
    <property type="match status" value="1"/>
</dbReference>
<name>A0ABN1ATS8_9SPHN</name>
<dbReference type="EMBL" id="BAAAEM010000003">
    <property type="protein sequence ID" value="GAA0483684.1"/>
    <property type="molecule type" value="Genomic_DNA"/>
</dbReference>
<dbReference type="Proteomes" id="UP001500713">
    <property type="component" value="Unassembled WGS sequence"/>
</dbReference>
<comment type="caution">
    <text evidence="5">The sequence shown here is derived from an EMBL/GenBank/DDBJ whole genome shotgun (WGS) entry which is preliminary data.</text>
</comment>
<dbReference type="SUPFAM" id="SSF51735">
    <property type="entry name" value="NAD(P)-binding Rossmann-fold domains"/>
    <property type="match status" value="1"/>
</dbReference>
<dbReference type="InterPro" id="IPR013118">
    <property type="entry name" value="Mannitol_DH_C"/>
</dbReference>
<dbReference type="InterPro" id="IPR013131">
    <property type="entry name" value="Mannitol_DH_N"/>
</dbReference>
<dbReference type="InterPro" id="IPR013328">
    <property type="entry name" value="6PGD_dom2"/>
</dbReference>
<evidence type="ECO:0000259" key="4">
    <source>
        <dbReference type="Pfam" id="PF08125"/>
    </source>
</evidence>
<dbReference type="Gene3D" id="1.10.1040.10">
    <property type="entry name" value="N-(1-d-carboxylethyl)-l-norvaline Dehydrogenase, domain 2"/>
    <property type="match status" value="1"/>
</dbReference>
<organism evidence="5 6">
    <name type="scientific">Parasphingorhabdus litoris</name>
    <dbReference type="NCBI Taxonomy" id="394733"/>
    <lineage>
        <taxon>Bacteria</taxon>
        <taxon>Pseudomonadati</taxon>
        <taxon>Pseudomonadota</taxon>
        <taxon>Alphaproteobacteria</taxon>
        <taxon>Sphingomonadales</taxon>
        <taxon>Sphingomonadaceae</taxon>
        <taxon>Parasphingorhabdus</taxon>
    </lineage>
</organism>
<dbReference type="PANTHER" id="PTHR43362">
    <property type="entry name" value="MANNITOL DEHYDROGENASE DSF1-RELATED"/>
    <property type="match status" value="1"/>
</dbReference>
<evidence type="ECO:0000256" key="2">
    <source>
        <dbReference type="ARBA" id="ARBA00023027"/>
    </source>
</evidence>
<keyword evidence="2" id="KW-0520">NAD</keyword>
<dbReference type="InterPro" id="IPR008927">
    <property type="entry name" value="6-PGluconate_DH-like_C_sf"/>
</dbReference>
<dbReference type="SUPFAM" id="SSF48179">
    <property type="entry name" value="6-phosphogluconate dehydrogenase C-terminal domain-like"/>
    <property type="match status" value="1"/>
</dbReference>
<evidence type="ECO:0000259" key="3">
    <source>
        <dbReference type="Pfam" id="PF01232"/>
    </source>
</evidence>
<dbReference type="InterPro" id="IPR023027">
    <property type="entry name" value="Mannitol_DH_CS"/>
</dbReference>
<dbReference type="Pfam" id="PF08125">
    <property type="entry name" value="Mannitol_dh_C"/>
    <property type="match status" value="1"/>
</dbReference>
<dbReference type="Gene3D" id="3.40.50.720">
    <property type="entry name" value="NAD(P)-binding Rossmann-like Domain"/>
    <property type="match status" value="1"/>
</dbReference>
<gene>
    <name evidence="5" type="ORF">GCM10009096_27710</name>
</gene>
<reference evidence="5 6" key="1">
    <citation type="journal article" date="2019" name="Int. J. Syst. Evol. Microbiol.">
        <title>The Global Catalogue of Microorganisms (GCM) 10K type strain sequencing project: providing services to taxonomists for standard genome sequencing and annotation.</title>
        <authorList>
            <consortium name="The Broad Institute Genomics Platform"/>
            <consortium name="The Broad Institute Genome Sequencing Center for Infectious Disease"/>
            <person name="Wu L."/>
            <person name="Ma J."/>
        </authorList>
    </citation>
    <scope>NUCLEOTIDE SEQUENCE [LARGE SCALE GENOMIC DNA]</scope>
    <source>
        <strain evidence="5 6">JCM 14162</strain>
    </source>
</reference>
<protein>
    <submittedName>
        <fullName evidence="5">Mannitol dehydrogenase family protein</fullName>
    </submittedName>
</protein>
<keyword evidence="6" id="KW-1185">Reference proteome</keyword>
<evidence type="ECO:0000256" key="1">
    <source>
        <dbReference type="ARBA" id="ARBA00023002"/>
    </source>
</evidence>
<feature type="domain" description="Mannitol dehydrogenase C-terminal" evidence="4">
    <location>
        <begin position="278"/>
        <end position="470"/>
    </location>
</feature>
<dbReference type="RefSeq" id="WP_229956714.1">
    <property type="nucleotide sequence ID" value="NZ_BAAAEM010000003.1"/>
</dbReference>
<feature type="domain" description="Mannitol dehydrogenase N-terminal" evidence="3">
    <location>
        <begin position="23"/>
        <end position="269"/>
    </location>
</feature>
<dbReference type="InterPro" id="IPR036291">
    <property type="entry name" value="NAD(P)-bd_dom_sf"/>
</dbReference>
<evidence type="ECO:0000313" key="6">
    <source>
        <dbReference type="Proteomes" id="UP001500713"/>
    </source>
</evidence>
<dbReference type="PRINTS" id="PR00084">
    <property type="entry name" value="MTLDHDRGNASE"/>
</dbReference>
<sequence>MNHPRLSSQTYDFTRYDRSQSAGVVHLGVGAFHRAHQALYFDQLMTNGAEGWMICGASLRSATVPQQLDPQDSLYTAVVRSDHSEKRLIVGSISDVIFAPDNPQSLVAAIAAPQTALVTLTITEKGYLIDPASGALIRKDPHLAADLSSLDRPRTALGFIVAGLSRRYEEGLGPVTILSCDNLPDNGKRTRSAVLAFASEVDADLADWIKREVSFPSSMVDRIVPATTSDDIAALTESAGYRDEAMVKTEDFTQWVIEDNFCAARPALETTGVQMTDNVAGWEMAKLRLLNGAHSMLAYLGALAGHDFVHQAMAAPGFPELLSALWDEAEETLPEVDGLDTAIYRTDLDARFRNAALQHRTVQIAMDGSQKLPQRLLGSISDRQESAQTSPALTLSVAAWIRWQFGVDEAGKRYTVDDPLANRTAQAIAAGNDDPQAIVRAMLNIEQIFGTGLPQSDEFPNSVTQHLTSLMEKGAASVVRDFAR</sequence>